<name>A0A934NF01_9BACT</name>
<evidence type="ECO:0000313" key="4">
    <source>
        <dbReference type="Proteomes" id="UP000620075"/>
    </source>
</evidence>
<evidence type="ECO:0000256" key="2">
    <source>
        <dbReference type="SAM" id="SignalP"/>
    </source>
</evidence>
<proteinExistence type="predicted"/>
<keyword evidence="1" id="KW-1133">Transmembrane helix</keyword>
<feature type="chain" id="PRO_5037058503" description="NADH-quinone oxidoreductase subunit J" evidence="2">
    <location>
        <begin position="23"/>
        <end position="168"/>
    </location>
</feature>
<feature type="signal peptide" evidence="2">
    <location>
        <begin position="1"/>
        <end position="22"/>
    </location>
</feature>
<reference evidence="3 4" key="1">
    <citation type="submission" date="2020-10" db="EMBL/GenBank/DDBJ databases">
        <title>Ca. Dormibacterota MAGs.</title>
        <authorList>
            <person name="Montgomery K."/>
        </authorList>
    </citation>
    <scope>NUCLEOTIDE SEQUENCE [LARGE SCALE GENOMIC DNA]</scope>
    <source>
        <strain evidence="3">SC8811_S16_3</strain>
    </source>
</reference>
<dbReference type="AlphaFoldDB" id="A0A934NF01"/>
<keyword evidence="1" id="KW-0472">Membrane</keyword>
<dbReference type="Proteomes" id="UP000620075">
    <property type="component" value="Unassembled WGS sequence"/>
</dbReference>
<gene>
    <name evidence="3" type="ORF">JF888_14620</name>
</gene>
<evidence type="ECO:0000313" key="3">
    <source>
        <dbReference type="EMBL" id="MBJ7604399.1"/>
    </source>
</evidence>
<evidence type="ECO:0008006" key="5">
    <source>
        <dbReference type="Google" id="ProtNLM"/>
    </source>
</evidence>
<dbReference type="RefSeq" id="WP_338181980.1">
    <property type="nucleotide sequence ID" value="NZ_JAEKNQ010000057.1"/>
</dbReference>
<keyword evidence="1" id="KW-0812">Transmembrane</keyword>
<feature type="transmembrane region" description="Helical" evidence="1">
    <location>
        <begin position="46"/>
        <end position="70"/>
    </location>
</feature>
<sequence length="168" mass="16455">MDTSLTLILATCSGLAVAGALAAALAPATWRAGAMLLLAAGTAGALASLGAGFAALVALIALGAAAPLLAESPVSSRGLTARSAGVPAVRPRRLAAQLGAVGAGLILVLFGFAALRGDFLRTGYSGGWLGTAAMGRLLFGQDALAADAVAGLLFVGLLAQTWTGWGRR</sequence>
<dbReference type="EMBL" id="JAEKNQ010000057">
    <property type="protein sequence ID" value="MBJ7604399.1"/>
    <property type="molecule type" value="Genomic_DNA"/>
</dbReference>
<comment type="caution">
    <text evidence="3">The sequence shown here is derived from an EMBL/GenBank/DDBJ whole genome shotgun (WGS) entry which is preliminary data.</text>
</comment>
<evidence type="ECO:0000256" key="1">
    <source>
        <dbReference type="SAM" id="Phobius"/>
    </source>
</evidence>
<feature type="transmembrane region" description="Helical" evidence="1">
    <location>
        <begin position="144"/>
        <end position="165"/>
    </location>
</feature>
<feature type="transmembrane region" description="Helical" evidence="1">
    <location>
        <begin position="94"/>
        <end position="115"/>
    </location>
</feature>
<organism evidence="3 4">
    <name type="scientific">Candidatus Dormiibacter inghamiae</name>
    <dbReference type="NCBI Taxonomy" id="3127013"/>
    <lineage>
        <taxon>Bacteria</taxon>
        <taxon>Bacillati</taxon>
        <taxon>Candidatus Dormiibacterota</taxon>
        <taxon>Candidatus Dormibacteria</taxon>
        <taxon>Candidatus Dormibacterales</taxon>
        <taxon>Candidatus Dormibacteraceae</taxon>
        <taxon>Candidatus Dormiibacter</taxon>
    </lineage>
</organism>
<keyword evidence="2" id="KW-0732">Signal</keyword>
<accession>A0A934NF01</accession>
<protein>
    <recommendedName>
        <fullName evidence="5">NADH-quinone oxidoreductase subunit J</fullName>
    </recommendedName>
</protein>